<name>A0A1R0Y9W3_9BACL</name>
<feature type="compositionally biased region" description="Pro residues" evidence="1">
    <location>
        <begin position="1"/>
        <end position="10"/>
    </location>
</feature>
<evidence type="ECO:0000256" key="1">
    <source>
        <dbReference type="SAM" id="MobiDB-lite"/>
    </source>
</evidence>
<sequence>MSFLPPPSFPGFPGQPGQAGQPGPGQPGLTAPSSPPPEFIPQQSAVSPLAVDPGAIAGCLFRNTYIWLVNRNQFWFYPVFVGRTSVAGFQWNGRFWVYTGLSLESIQSFTCF</sequence>
<dbReference type="AlphaFoldDB" id="A0A1R0Y9W3"/>
<reference evidence="2 3" key="1">
    <citation type="submission" date="2016-10" db="EMBL/GenBank/DDBJ databases">
        <title>Paenibacillus species isolates.</title>
        <authorList>
            <person name="Beno S.M."/>
        </authorList>
    </citation>
    <scope>NUCLEOTIDE SEQUENCE [LARGE SCALE GENOMIC DNA]</scope>
    <source>
        <strain evidence="2 3">FSL H7-0710</strain>
    </source>
</reference>
<evidence type="ECO:0000313" key="2">
    <source>
        <dbReference type="EMBL" id="OMD44074.1"/>
    </source>
</evidence>
<organism evidence="2 3">
    <name type="scientific">Paenibacillus odorifer</name>
    <dbReference type="NCBI Taxonomy" id="189426"/>
    <lineage>
        <taxon>Bacteria</taxon>
        <taxon>Bacillati</taxon>
        <taxon>Bacillota</taxon>
        <taxon>Bacilli</taxon>
        <taxon>Bacillales</taxon>
        <taxon>Paenibacillaceae</taxon>
        <taxon>Paenibacillus</taxon>
    </lineage>
</organism>
<dbReference type="Proteomes" id="UP000187439">
    <property type="component" value="Unassembled WGS sequence"/>
</dbReference>
<feature type="compositionally biased region" description="Low complexity" evidence="1">
    <location>
        <begin position="11"/>
        <end position="21"/>
    </location>
</feature>
<dbReference type="OrthoDB" id="2068061at2"/>
<dbReference type="EMBL" id="MPTC01000001">
    <property type="protein sequence ID" value="OMD44074.1"/>
    <property type="molecule type" value="Genomic_DNA"/>
</dbReference>
<feature type="region of interest" description="Disordered" evidence="1">
    <location>
        <begin position="1"/>
        <end position="42"/>
    </location>
</feature>
<protein>
    <submittedName>
        <fullName evidence="2">Transporter</fullName>
    </submittedName>
</protein>
<accession>A0A1R0Y9W3</accession>
<comment type="caution">
    <text evidence="2">The sequence shown here is derived from an EMBL/GenBank/DDBJ whole genome shotgun (WGS) entry which is preliminary data.</text>
</comment>
<proteinExistence type="predicted"/>
<evidence type="ECO:0000313" key="3">
    <source>
        <dbReference type="Proteomes" id="UP000187439"/>
    </source>
</evidence>
<dbReference type="RefSeq" id="WP_042123357.1">
    <property type="nucleotide sequence ID" value="NZ_MPTC01000001.1"/>
</dbReference>
<gene>
    <name evidence="2" type="ORF">BSK52_00570</name>
</gene>